<feature type="non-terminal residue" evidence="1">
    <location>
        <position position="1"/>
    </location>
</feature>
<protein>
    <submittedName>
        <fullName evidence="1">Uncharacterized protein</fullName>
    </submittedName>
</protein>
<evidence type="ECO:0000313" key="1">
    <source>
        <dbReference type="EMBL" id="KAG6572256.1"/>
    </source>
</evidence>
<dbReference type="Proteomes" id="UP000685013">
    <property type="component" value="Chromosome 19"/>
</dbReference>
<reference evidence="1 2" key="1">
    <citation type="journal article" date="2021" name="Hortic Res">
        <title>The domestication of Cucurbita argyrosperma as revealed by the genome of its wild relative.</title>
        <authorList>
            <person name="Barrera-Redondo J."/>
            <person name="Sanchez-de la Vega G."/>
            <person name="Aguirre-Liguori J.A."/>
            <person name="Castellanos-Morales G."/>
            <person name="Gutierrez-Guerrero Y.T."/>
            <person name="Aguirre-Dugua X."/>
            <person name="Aguirre-Planter E."/>
            <person name="Tenaillon M.I."/>
            <person name="Lira-Saade R."/>
            <person name="Eguiarte L.E."/>
        </authorList>
    </citation>
    <scope>NUCLEOTIDE SEQUENCE [LARGE SCALE GENOMIC DNA]</scope>
    <source>
        <strain evidence="1">JBR-2021</strain>
    </source>
</reference>
<sequence>MPAGSIMRTNARVITTTFPSKILQLSLNGTNADCLEGRAPLKKMVIDCAMGVMLTKSVALQMEGTVVPAASGKPNLVLSTSSPQMQERCKKGQA</sequence>
<gene>
    <name evidence="1" type="ORF">SDJN03_28984</name>
</gene>
<comment type="caution">
    <text evidence="1">The sequence shown here is derived from an EMBL/GenBank/DDBJ whole genome shotgun (WGS) entry which is preliminary data.</text>
</comment>
<organism evidence="1 2">
    <name type="scientific">Cucurbita argyrosperma subsp. sororia</name>
    <dbReference type="NCBI Taxonomy" id="37648"/>
    <lineage>
        <taxon>Eukaryota</taxon>
        <taxon>Viridiplantae</taxon>
        <taxon>Streptophyta</taxon>
        <taxon>Embryophyta</taxon>
        <taxon>Tracheophyta</taxon>
        <taxon>Spermatophyta</taxon>
        <taxon>Magnoliopsida</taxon>
        <taxon>eudicotyledons</taxon>
        <taxon>Gunneridae</taxon>
        <taxon>Pentapetalae</taxon>
        <taxon>rosids</taxon>
        <taxon>fabids</taxon>
        <taxon>Cucurbitales</taxon>
        <taxon>Cucurbitaceae</taxon>
        <taxon>Cucurbiteae</taxon>
        <taxon>Cucurbita</taxon>
    </lineage>
</organism>
<accession>A0AAV6LYB3</accession>
<dbReference type="EMBL" id="JAGKQH010000019">
    <property type="protein sequence ID" value="KAG6572256.1"/>
    <property type="molecule type" value="Genomic_DNA"/>
</dbReference>
<dbReference type="AlphaFoldDB" id="A0AAV6LYB3"/>
<name>A0AAV6LYB3_9ROSI</name>
<evidence type="ECO:0000313" key="2">
    <source>
        <dbReference type="Proteomes" id="UP000685013"/>
    </source>
</evidence>
<keyword evidence="2" id="KW-1185">Reference proteome</keyword>
<proteinExistence type="predicted"/>